<gene>
    <name evidence="2" type="ORF">GCM10011409_40120</name>
</gene>
<dbReference type="InterPro" id="IPR002178">
    <property type="entry name" value="PTS_EIIA_type-2_dom"/>
</dbReference>
<dbReference type="PROSITE" id="PS51094">
    <property type="entry name" value="PTS_EIIA_TYPE_2"/>
    <property type="match status" value="1"/>
</dbReference>
<reference evidence="2" key="2">
    <citation type="submission" date="2020-09" db="EMBL/GenBank/DDBJ databases">
        <authorList>
            <person name="Sun Q."/>
            <person name="Zhou Y."/>
        </authorList>
    </citation>
    <scope>NUCLEOTIDE SEQUENCE</scope>
    <source>
        <strain evidence="2">CGMCC 1.15454</strain>
    </source>
</reference>
<feature type="domain" description="PTS EIIA type-2" evidence="1">
    <location>
        <begin position="5"/>
        <end position="152"/>
    </location>
</feature>
<dbReference type="InterPro" id="IPR051541">
    <property type="entry name" value="PTS_SugarTrans_NitroReg"/>
</dbReference>
<sequence>MDYADLFDEGLVDLEVDFSSQEEIFELISNVLNDKGYVENSFKSAILKRESEFPTGLATETMKIAIPHTDVMHVRKPFIYVAKLKKPIPFLHMGTDDDWVDVENIFVLGIKEPSEQVGLLSLIMEKLQDKQFKKNFNTIANKQEMVVYLKKNFGSEDQ</sequence>
<dbReference type="EMBL" id="BMJD01000050">
    <property type="protein sequence ID" value="GGB58628.1"/>
    <property type="molecule type" value="Genomic_DNA"/>
</dbReference>
<dbReference type="AlphaFoldDB" id="A0A9W5U1K6"/>
<evidence type="ECO:0000313" key="2">
    <source>
        <dbReference type="EMBL" id="GGB58628.1"/>
    </source>
</evidence>
<evidence type="ECO:0000259" key="1">
    <source>
        <dbReference type="PROSITE" id="PS51094"/>
    </source>
</evidence>
<dbReference type="Pfam" id="PF00359">
    <property type="entry name" value="PTS_EIIA_2"/>
    <property type="match status" value="1"/>
</dbReference>
<accession>A0A9W5U1K6</accession>
<dbReference type="RefSeq" id="WP_102414662.1">
    <property type="nucleotide sequence ID" value="NZ_BMJD01000050.1"/>
</dbReference>
<dbReference type="InterPro" id="IPR016152">
    <property type="entry name" value="PTrfase/Anion_transptr"/>
</dbReference>
<dbReference type="CDD" id="cd00211">
    <property type="entry name" value="PTS_IIA_fru"/>
    <property type="match status" value="1"/>
</dbReference>
<dbReference type="Gene3D" id="3.40.930.10">
    <property type="entry name" value="Mannitol-specific EII, Chain A"/>
    <property type="match status" value="1"/>
</dbReference>
<protein>
    <submittedName>
        <fullName evidence="2">PTS galactitol transporter subunit IIA</fullName>
    </submittedName>
</protein>
<evidence type="ECO:0000313" key="3">
    <source>
        <dbReference type="Proteomes" id="UP000621492"/>
    </source>
</evidence>
<dbReference type="SUPFAM" id="SSF55804">
    <property type="entry name" value="Phoshotransferase/anion transport protein"/>
    <property type="match status" value="1"/>
</dbReference>
<organism evidence="2 3">
    <name type="scientific">Lentibacillus populi</name>
    <dbReference type="NCBI Taxonomy" id="1827502"/>
    <lineage>
        <taxon>Bacteria</taxon>
        <taxon>Bacillati</taxon>
        <taxon>Bacillota</taxon>
        <taxon>Bacilli</taxon>
        <taxon>Bacillales</taxon>
        <taxon>Bacillaceae</taxon>
        <taxon>Lentibacillus</taxon>
    </lineage>
</organism>
<proteinExistence type="predicted"/>
<reference evidence="2" key="1">
    <citation type="journal article" date="2014" name="Int. J. Syst. Evol. Microbiol.">
        <title>Complete genome sequence of Corynebacterium casei LMG S-19264T (=DSM 44701T), isolated from a smear-ripened cheese.</title>
        <authorList>
            <consortium name="US DOE Joint Genome Institute (JGI-PGF)"/>
            <person name="Walter F."/>
            <person name="Albersmeier A."/>
            <person name="Kalinowski J."/>
            <person name="Ruckert C."/>
        </authorList>
    </citation>
    <scope>NUCLEOTIDE SEQUENCE</scope>
    <source>
        <strain evidence="2">CGMCC 1.15454</strain>
    </source>
</reference>
<comment type="caution">
    <text evidence="2">The sequence shown here is derived from an EMBL/GenBank/DDBJ whole genome shotgun (WGS) entry which is preliminary data.</text>
</comment>
<dbReference type="PANTHER" id="PTHR47738:SF3">
    <property type="entry name" value="PHOSPHOTRANSFERASE SYSTEM MANNITOL_FRUCTOSE-SPECIFIC IIA DOMAIN CONTAINING PROTEIN"/>
    <property type="match status" value="1"/>
</dbReference>
<keyword evidence="3" id="KW-1185">Reference proteome</keyword>
<dbReference type="PANTHER" id="PTHR47738">
    <property type="entry name" value="PTS SYSTEM FRUCTOSE-LIKE EIIA COMPONENT-RELATED"/>
    <property type="match status" value="1"/>
</dbReference>
<dbReference type="Proteomes" id="UP000621492">
    <property type="component" value="Unassembled WGS sequence"/>
</dbReference>
<name>A0A9W5U1K6_9BACI</name>